<dbReference type="InterPro" id="IPR005493">
    <property type="entry name" value="RraA/RraA-like"/>
</dbReference>
<name>A0A553JNE7_SHEHA</name>
<dbReference type="NCBIfam" id="NF006875">
    <property type="entry name" value="PRK09372.1"/>
    <property type="match status" value="1"/>
</dbReference>
<evidence type="ECO:0000256" key="2">
    <source>
        <dbReference type="ARBA" id="ARBA00001968"/>
    </source>
</evidence>
<reference evidence="12" key="1">
    <citation type="submission" date="2019-07" db="EMBL/GenBank/DDBJ databases">
        <title>Shewanella sp. YLB-08 draft genomic sequence.</title>
        <authorList>
            <person name="Yu L."/>
        </authorList>
    </citation>
    <scope>NUCLEOTIDE SEQUENCE [LARGE SCALE GENOMIC DNA]</scope>
    <source>
        <strain evidence="12">JCM 20706</strain>
    </source>
</reference>
<dbReference type="Pfam" id="PF03737">
    <property type="entry name" value="RraA-like"/>
    <property type="match status" value="1"/>
</dbReference>
<gene>
    <name evidence="11" type="ORF">FN961_12735</name>
</gene>
<dbReference type="Gene3D" id="3.50.30.40">
    <property type="entry name" value="Ribonuclease E inhibitor RraA/RraA-like"/>
    <property type="match status" value="1"/>
</dbReference>
<evidence type="ECO:0000256" key="8">
    <source>
        <dbReference type="ARBA" id="ARBA00047973"/>
    </source>
</evidence>
<dbReference type="PANTHER" id="PTHR33254">
    <property type="entry name" value="4-HYDROXY-4-METHYL-2-OXOGLUTARATE ALDOLASE 3-RELATED"/>
    <property type="match status" value="1"/>
</dbReference>
<dbReference type="PANTHER" id="PTHR33254:SF4">
    <property type="entry name" value="4-HYDROXY-4-METHYL-2-OXOGLUTARATE ALDOLASE 3-RELATED"/>
    <property type="match status" value="1"/>
</dbReference>
<evidence type="ECO:0000256" key="10">
    <source>
        <dbReference type="RuleBase" id="RU004338"/>
    </source>
</evidence>
<accession>A0A553JNE7</accession>
<comment type="cofactor">
    <cofactor evidence="9">
        <name>Mg(2+)</name>
        <dbReference type="ChEBI" id="CHEBI:18420"/>
    </cofactor>
</comment>
<dbReference type="SUPFAM" id="SSF89562">
    <property type="entry name" value="RraA-like"/>
    <property type="match status" value="1"/>
</dbReference>
<feature type="binding site" evidence="9">
    <location>
        <position position="98"/>
    </location>
    <ligand>
        <name>Mg(2+)</name>
        <dbReference type="ChEBI" id="CHEBI:18420"/>
    </ligand>
</feature>
<comment type="similarity">
    <text evidence="3 10">Belongs to the class II aldolase/RraA-like family.</text>
</comment>
<comment type="caution">
    <text evidence="11">The sequence shown here is derived from an EMBL/GenBank/DDBJ whole genome shotgun (WGS) entry which is preliminary data.</text>
</comment>
<comment type="function">
    <text evidence="7 10">Catalyzes the aldol cleavage of 4-hydroxy-4-methyl-2-oxoglutarate (HMG) into 2 molecules of pyruvate. Also contains a secondary oxaloacetate (OAA) decarboxylase activity due to the common pyruvate enolate transition state formed following C-C bond cleavage in the retro-aldol and decarboxylation reactions.</text>
</comment>
<organism evidence="11 12">
    <name type="scientific">Shewanella hanedai</name>
    <name type="common">Alteromonas hanedai</name>
    <dbReference type="NCBI Taxonomy" id="25"/>
    <lineage>
        <taxon>Bacteria</taxon>
        <taxon>Pseudomonadati</taxon>
        <taxon>Pseudomonadota</taxon>
        <taxon>Gammaproteobacteria</taxon>
        <taxon>Alteromonadales</taxon>
        <taxon>Shewanellaceae</taxon>
        <taxon>Shewanella</taxon>
    </lineage>
</organism>
<evidence type="ECO:0000313" key="11">
    <source>
        <dbReference type="EMBL" id="TRY13984.1"/>
    </source>
</evidence>
<sequence length="164" mass="17713">MLDLLPDLYDHYAEQLSLLPIALNQYGQKKIFWGEVVTIKCFEDNSMVKKLLATEGKGKVLVVDGSGSLNRALLGDMIAMDAVKNGWEGIIINGCVRDVGVLSQLDIGIKALGANPIKTVKLNVGEVNLKLDIANNIIVPGMMLYSDENGVAVSSDKLDLSIIL</sequence>
<comment type="catalytic activity">
    <reaction evidence="8 10">
        <text>oxaloacetate + H(+) = pyruvate + CO2</text>
        <dbReference type="Rhea" id="RHEA:15641"/>
        <dbReference type="ChEBI" id="CHEBI:15361"/>
        <dbReference type="ChEBI" id="CHEBI:15378"/>
        <dbReference type="ChEBI" id="CHEBI:16452"/>
        <dbReference type="ChEBI" id="CHEBI:16526"/>
        <dbReference type="EC" id="4.1.1.112"/>
    </reaction>
</comment>
<dbReference type="EC" id="4.1.1.112" evidence="10"/>
<evidence type="ECO:0000256" key="1">
    <source>
        <dbReference type="ARBA" id="ARBA00001342"/>
    </source>
</evidence>
<dbReference type="GO" id="GO:0008428">
    <property type="term" value="F:ribonuclease inhibitor activity"/>
    <property type="evidence" value="ECO:0007669"/>
    <property type="project" value="InterPro"/>
</dbReference>
<evidence type="ECO:0000256" key="3">
    <source>
        <dbReference type="ARBA" id="ARBA00008621"/>
    </source>
</evidence>
<protein>
    <recommendedName>
        <fullName evidence="10">4-hydroxy-4-methyl-2-oxoglutarate aldolase</fullName>
        <shortName evidence="10">HMG aldolase</shortName>
        <ecNumber evidence="10">4.1.1.112</ecNumber>
        <ecNumber evidence="10">4.1.3.17</ecNumber>
    </recommendedName>
    <alternativeName>
        <fullName evidence="10">Oxaloacetate decarboxylase</fullName>
    </alternativeName>
</protein>
<keyword evidence="5 9" id="KW-0479">Metal-binding</keyword>
<dbReference type="EMBL" id="VKGK01000014">
    <property type="protein sequence ID" value="TRY13984.1"/>
    <property type="molecule type" value="Genomic_DNA"/>
</dbReference>
<evidence type="ECO:0000256" key="5">
    <source>
        <dbReference type="ARBA" id="ARBA00022723"/>
    </source>
</evidence>
<evidence type="ECO:0000256" key="9">
    <source>
        <dbReference type="PIRSR" id="PIRSR605493-1"/>
    </source>
</evidence>
<comment type="cofactor">
    <cofactor evidence="2 10">
        <name>a divalent metal cation</name>
        <dbReference type="ChEBI" id="CHEBI:60240"/>
    </cofactor>
</comment>
<dbReference type="RefSeq" id="WP_144040555.1">
    <property type="nucleotide sequence ID" value="NZ_BMPL01000014.1"/>
</dbReference>
<dbReference type="InterPro" id="IPR036704">
    <property type="entry name" value="RraA/RraA-like_sf"/>
</dbReference>
<evidence type="ECO:0000256" key="7">
    <source>
        <dbReference type="ARBA" id="ARBA00025046"/>
    </source>
</evidence>
<keyword evidence="12" id="KW-1185">Reference proteome</keyword>
<dbReference type="AlphaFoldDB" id="A0A553JNE7"/>
<dbReference type="GO" id="GO:0008948">
    <property type="term" value="F:oxaloacetate decarboxylase activity"/>
    <property type="evidence" value="ECO:0007669"/>
    <property type="project" value="UniProtKB-EC"/>
</dbReference>
<evidence type="ECO:0000256" key="6">
    <source>
        <dbReference type="ARBA" id="ARBA00023239"/>
    </source>
</evidence>
<feature type="binding site" evidence="9">
    <location>
        <begin position="75"/>
        <end position="78"/>
    </location>
    <ligand>
        <name>substrate</name>
    </ligand>
</feature>
<keyword evidence="6 10" id="KW-0456">Lyase</keyword>
<dbReference type="InterPro" id="IPR010203">
    <property type="entry name" value="RraA"/>
</dbReference>
<evidence type="ECO:0000256" key="4">
    <source>
        <dbReference type="ARBA" id="ARBA00011233"/>
    </source>
</evidence>
<dbReference type="GO" id="GO:0046872">
    <property type="term" value="F:metal ion binding"/>
    <property type="evidence" value="ECO:0007669"/>
    <property type="project" value="UniProtKB-KW"/>
</dbReference>
<proteinExistence type="inferred from homology"/>
<dbReference type="GO" id="GO:0051252">
    <property type="term" value="P:regulation of RNA metabolic process"/>
    <property type="evidence" value="ECO:0007669"/>
    <property type="project" value="InterPro"/>
</dbReference>
<dbReference type="NCBIfam" id="TIGR01935">
    <property type="entry name" value="NOT-MenG"/>
    <property type="match status" value="1"/>
</dbReference>
<comment type="catalytic activity">
    <reaction evidence="1 10">
        <text>4-hydroxy-4-methyl-2-oxoglutarate = 2 pyruvate</text>
        <dbReference type="Rhea" id="RHEA:22748"/>
        <dbReference type="ChEBI" id="CHEBI:15361"/>
        <dbReference type="ChEBI" id="CHEBI:58276"/>
        <dbReference type="EC" id="4.1.3.17"/>
    </reaction>
</comment>
<dbReference type="OrthoDB" id="943692at2"/>
<dbReference type="GO" id="GO:0047443">
    <property type="term" value="F:4-hydroxy-4-methyl-2-oxoglutarate aldolase activity"/>
    <property type="evidence" value="ECO:0007669"/>
    <property type="project" value="UniProtKB-EC"/>
</dbReference>
<dbReference type="Proteomes" id="UP000318126">
    <property type="component" value="Unassembled WGS sequence"/>
</dbReference>
<keyword evidence="9" id="KW-0460">Magnesium</keyword>
<dbReference type="NCBIfam" id="NF009134">
    <property type="entry name" value="PRK12487.1"/>
    <property type="match status" value="1"/>
</dbReference>
<evidence type="ECO:0000313" key="12">
    <source>
        <dbReference type="Proteomes" id="UP000318126"/>
    </source>
</evidence>
<dbReference type="EC" id="4.1.3.17" evidence="10"/>
<feature type="binding site" evidence="9">
    <location>
        <position position="97"/>
    </location>
    <ligand>
        <name>substrate</name>
    </ligand>
</feature>
<dbReference type="CDD" id="cd16841">
    <property type="entry name" value="RraA_family"/>
    <property type="match status" value="1"/>
</dbReference>
<comment type="subunit">
    <text evidence="4 10">Homotrimer.</text>
</comment>